<proteinExistence type="predicted"/>
<dbReference type="Pfam" id="PF08281">
    <property type="entry name" value="Sigma70_r4_2"/>
    <property type="match status" value="1"/>
</dbReference>
<evidence type="ECO:0000259" key="2">
    <source>
        <dbReference type="Pfam" id="PF17648"/>
    </source>
</evidence>
<dbReference type="GO" id="GO:0003677">
    <property type="term" value="F:DNA binding"/>
    <property type="evidence" value="ECO:0007669"/>
    <property type="project" value="InterPro"/>
</dbReference>
<dbReference type="Proteomes" id="UP000195160">
    <property type="component" value="Unassembled WGS sequence"/>
</dbReference>
<protein>
    <submittedName>
        <fullName evidence="3">RNA polymerase sigma factor SigJ</fullName>
    </submittedName>
</protein>
<comment type="caution">
    <text evidence="3">The sequence shown here is derived from an EMBL/GenBank/DDBJ whole genome shotgun (WGS) entry which is preliminary data.</text>
</comment>
<dbReference type="GO" id="GO:0016987">
    <property type="term" value="F:sigma factor activity"/>
    <property type="evidence" value="ECO:0007669"/>
    <property type="project" value="InterPro"/>
</dbReference>
<accession>A0A9X6R8A9</accession>
<name>A0A9X6R8A9_BACTV</name>
<dbReference type="InterPro" id="IPR013324">
    <property type="entry name" value="RNA_pol_sigma_r3/r4-like"/>
</dbReference>
<dbReference type="EMBL" id="MOOV01000290">
    <property type="protein sequence ID" value="OUB82810.1"/>
    <property type="molecule type" value="Genomic_DNA"/>
</dbReference>
<evidence type="ECO:0000259" key="1">
    <source>
        <dbReference type="Pfam" id="PF08281"/>
    </source>
</evidence>
<feature type="domain" description="Luciferase" evidence="2">
    <location>
        <begin position="34"/>
        <end position="81"/>
    </location>
</feature>
<dbReference type="Gene3D" id="1.10.10.10">
    <property type="entry name" value="Winged helix-like DNA-binding domain superfamily/Winged helix DNA-binding domain"/>
    <property type="match status" value="1"/>
</dbReference>
<dbReference type="AlphaFoldDB" id="A0A9X6R8A9"/>
<dbReference type="SUPFAM" id="SSF54427">
    <property type="entry name" value="NTF2-like"/>
    <property type="match status" value="1"/>
</dbReference>
<reference evidence="3 4" key="1">
    <citation type="submission" date="2016-10" db="EMBL/GenBank/DDBJ databases">
        <title>Comparative genomics of Bacillus thuringiensis reveals a path to pathogens against multiple invertebrate hosts.</title>
        <authorList>
            <person name="Zheng J."/>
            <person name="Gao Q."/>
            <person name="Liu H."/>
            <person name="Peng D."/>
            <person name="Ruan L."/>
            <person name="Sun M."/>
        </authorList>
    </citation>
    <scope>NUCLEOTIDE SEQUENCE [LARGE SCALE GENOMIC DNA]</scope>
    <source>
        <strain evidence="3">T30001</strain>
    </source>
</reference>
<dbReference type="InterPro" id="IPR040841">
    <property type="entry name" value="Luciferase_dom"/>
</dbReference>
<dbReference type="InterPro" id="IPR036388">
    <property type="entry name" value="WH-like_DNA-bd_sf"/>
</dbReference>
<evidence type="ECO:0000313" key="3">
    <source>
        <dbReference type="EMBL" id="OUB82810.1"/>
    </source>
</evidence>
<gene>
    <name evidence="3" type="ORF">BK784_38145</name>
</gene>
<sequence>MSFSEMIRNEVLSWAGVSEKPHRFGGIEINYGKKELGHLHGDKLADLPFPKLKRDELVKQGLVKPHHVLPESGWISYYLMKESLSTAYLLLLQQLSEVERIVFILREVFSYEYEEIASIVDKSSVNCRKIFQRARKSMLEKPKQLKLSTEKMASYIEKFVSSLQCGDAEGMLEVLKTDAILKADGGGKVTTAINPIYSADRITRLFFGIVQRLTEEYNVDFKMVNGIPGVIVTINNKVTYVLSFAFEDEKISNIYMMVNPEKLMHLNVKI</sequence>
<organism evidence="3 4">
    <name type="scientific">Bacillus thuringiensis subsp. medellin</name>
    <dbReference type="NCBI Taxonomy" id="79672"/>
    <lineage>
        <taxon>Bacteria</taxon>
        <taxon>Bacillati</taxon>
        <taxon>Bacillota</taxon>
        <taxon>Bacilli</taxon>
        <taxon>Bacillales</taxon>
        <taxon>Bacillaceae</taxon>
        <taxon>Bacillus</taxon>
        <taxon>Bacillus cereus group</taxon>
    </lineage>
</organism>
<dbReference type="InterPro" id="IPR032710">
    <property type="entry name" value="NTF2-like_dom_sf"/>
</dbReference>
<dbReference type="Pfam" id="PF17648">
    <property type="entry name" value="Luciferase"/>
    <property type="match status" value="1"/>
</dbReference>
<dbReference type="PANTHER" id="PTHR30173:SF36">
    <property type="entry name" value="ECF RNA POLYMERASE SIGMA FACTOR SIGJ"/>
    <property type="match status" value="1"/>
</dbReference>
<dbReference type="InterPro" id="IPR052704">
    <property type="entry name" value="ECF_Sigma-70_Domain"/>
</dbReference>
<dbReference type="InterPro" id="IPR013249">
    <property type="entry name" value="RNA_pol_sigma70_r4_t2"/>
</dbReference>
<dbReference type="RefSeq" id="WP_142288729.1">
    <property type="nucleotide sequence ID" value="NZ_MOOV01000290.1"/>
</dbReference>
<dbReference type="PANTHER" id="PTHR30173">
    <property type="entry name" value="SIGMA 19 FACTOR"/>
    <property type="match status" value="1"/>
</dbReference>
<dbReference type="GO" id="GO:0006352">
    <property type="term" value="P:DNA-templated transcription initiation"/>
    <property type="evidence" value="ECO:0007669"/>
    <property type="project" value="InterPro"/>
</dbReference>
<dbReference type="SUPFAM" id="SSF88659">
    <property type="entry name" value="Sigma3 and sigma4 domains of RNA polymerase sigma factors"/>
    <property type="match status" value="1"/>
</dbReference>
<feature type="domain" description="RNA polymerase sigma factor 70 region 4 type 2" evidence="1">
    <location>
        <begin position="87"/>
        <end position="138"/>
    </location>
</feature>
<evidence type="ECO:0000313" key="4">
    <source>
        <dbReference type="Proteomes" id="UP000195160"/>
    </source>
</evidence>